<comment type="caution">
    <text evidence="2">The sequence shown here is derived from an EMBL/GenBank/DDBJ whole genome shotgun (WGS) entry which is preliminary data.</text>
</comment>
<evidence type="ECO:0008006" key="4">
    <source>
        <dbReference type="Google" id="ProtNLM"/>
    </source>
</evidence>
<keyword evidence="1" id="KW-0732">Signal</keyword>
<feature type="signal peptide" evidence="1">
    <location>
        <begin position="1"/>
        <end position="22"/>
    </location>
</feature>
<organism evidence="2 3">
    <name type="scientific">Methylophaga lonarensis MPL</name>
    <dbReference type="NCBI Taxonomy" id="1286106"/>
    <lineage>
        <taxon>Bacteria</taxon>
        <taxon>Pseudomonadati</taxon>
        <taxon>Pseudomonadota</taxon>
        <taxon>Gammaproteobacteria</taxon>
        <taxon>Thiotrichales</taxon>
        <taxon>Piscirickettsiaceae</taxon>
        <taxon>Methylophaga</taxon>
    </lineage>
</organism>
<dbReference type="STRING" id="1286106.MPL1_02283"/>
<keyword evidence="3" id="KW-1185">Reference proteome</keyword>
<evidence type="ECO:0000313" key="3">
    <source>
        <dbReference type="Proteomes" id="UP000012019"/>
    </source>
</evidence>
<evidence type="ECO:0000313" key="2">
    <source>
        <dbReference type="EMBL" id="EMR13951.1"/>
    </source>
</evidence>
<evidence type="ECO:0000256" key="1">
    <source>
        <dbReference type="SAM" id="SignalP"/>
    </source>
</evidence>
<dbReference type="EMBL" id="APHR01000010">
    <property type="protein sequence ID" value="EMR13951.1"/>
    <property type="molecule type" value="Genomic_DNA"/>
</dbReference>
<gene>
    <name evidence="2" type="ORF">MPL1_02283</name>
</gene>
<name>M7P358_9GAMM</name>
<dbReference type="PATRIC" id="fig|1286106.3.peg.458"/>
<dbReference type="PROSITE" id="PS51257">
    <property type="entry name" value="PROKAR_LIPOPROTEIN"/>
    <property type="match status" value="1"/>
</dbReference>
<protein>
    <recommendedName>
        <fullName evidence="4">Lipoprotein</fullName>
    </recommendedName>
</protein>
<accession>M7P358</accession>
<dbReference type="AlphaFoldDB" id="M7P358"/>
<dbReference type="RefSeq" id="WP_009725497.1">
    <property type="nucleotide sequence ID" value="NZ_APHR01000010.1"/>
</dbReference>
<dbReference type="OrthoDB" id="5609454at2"/>
<proteinExistence type="predicted"/>
<sequence>MKQIAVTMVAGWLILLTGCALNTSGVRTVGPDTYNVMTDDMNASTAKGAALEQAERHCAEMGKQVLVSKISMRKRMRYTYDVTFLCLNEGDPKLVRPEYETIIEVQ</sequence>
<dbReference type="Proteomes" id="UP000012019">
    <property type="component" value="Unassembled WGS sequence"/>
</dbReference>
<feature type="chain" id="PRO_5004082730" description="Lipoprotein" evidence="1">
    <location>
        <begin position="23"/>
        <end position="106"/>
    </location>
</feature>
<reference evidence="2 3" key="1">
    <citation type="journal article" date="2013" name="Genome Announc.">
        <title>Draft Genome Sequence of Methylophaga lonarensis MPLT, a Haloalkaliphilic (Non-Methane-Utilizing) Methylotroph.</title>
        <authorList>
            <person name="Shetty S.A."/>
            <person name="Marathe N.P."/>
            <person name="Munot H."/>
            <person name="Antony C.P."/>
            <person name="Dhotre D.P."/>
            <person name="Murrell J.C."/>
            <person name="Shouche Y.S."/>
        </authorList>
    </citation>
    <scope>NUCLEOTIDE SEQUENCE [LARGE SCALE GENOMIC DNA]</scope>
    <source>
        <strain evidence="2 3">MPL</strain>
    </source>
</reference>